<dbReference type="FunFam" id="2.10.25.10:FF:000018">
    <property type="entry name" value="Delta-like 1"/>
    <property type="match status" value="1"/>
</dbReference>
<evidence type="ECO:0000256" key="9">
    <source>
        <dbReference type="ARBA" id="ARBA00022976"/>
    </source>
</evidence>
<evidence type="ECO:0000256" key="15">
    <source>
        <dbReference type="PROSITE-ProRule" id="PRU00377"/>
    </source>
</evidence>
<protein>
    <recommendedName>
        <fullName evidence="16">Delta-like protein</fullName>
    </recommendedName>
</protein>
<dbReference type="Pfam" id="PF00008">
    <property type="entry name" value="EGF"/>
    <property type="match status" value="5"/>
</dbReference>
<comment type="caution">
    <text evidence="14">Lacks conserved residue(s) required for the propagation of feature annotation.</text>
</comment>
<feature type="disulfide bond" evidence="14">
    <location>
        <begin position="333"/>
        <end position="342"/>
    </location>
</feature>
<dbReference type="PROSITE" id="PS01187">
    <property type="entry name" value="EGF_CA"/>
    <property type="match status" value="2"/>
</dbReference>
<proteinExistence type="predicted"/>
<evidence type="ECO:0000256" key="5">
    <source>
        <dbReference type="ARBA" id="ARBA00022729"/>
    </source>
</evidence>
<dbReference type="FunFam" id="2.60.40.3510:FF:000002">
    <property type="entry name" value="Delta-like protein"/>
    <property type="match status" value="1"/>
</dbReference>
<dbReference type="SMART" id="SM00051">
    <property type="entry name" value="DSL"/>
    <property type="match status" value="1"/>
</dbReference>
<comment type="subcellular location">
    <subcellularLocation>
        <location evidence="1 16">Membrane</location>
        <topology evidence="1 16">Single-pass type I membrane protein</topology>
    </subcellularLocation>
</comment>
<evidence type="ECO:0000256" key="14">
    <source>
        <dbReference type="PROSITE-ProRule" id="PRU00076"/>
    </source>
</evidence>
<dbReference type="InterPro" id="IPR009030">
    <property type="entry name" value="Growth_fac_rcpt_cys_sf"/>
</dbReference>
<reference evidence="20" key="1">
    <citation type="submission" date="2025-08" db="UniProtKB">
        <authorList>
            <consortium name="Ensembl"/>
        </authorList>
    </citation>
    <scope>IDENTIFICATION</scope>
</reference>
<keyword evidence="3 14" id="KW-0245">EGF-like domain</keyword>
<dbReference type="Proteomes" id="UP000694388">
    <property type="component" value="Unplaced"/>
</dbReference>
<keyword evidence="8" id="KW-0832">Ubl conjugation</keyword>
<keyword evidence="9" id="KW-0914">Notch signaling pathway</keyword>
<dbReference type="FunFam" id="2.10.25.10:FF:000066">
    <property type="entry name" value="FAT atypical cadherin 4"/>
    <property type="match status" value="1"/>
</dbReference>
<dbReference type="Pfam" id="PF07657">
    <property type="entry name" value="MNNL"/>
    <property type="match status" value="1"/>
</dbReference>
<feature type="disulfide bond" evidence="15">
    <location>
        <begin position="198"/>
        <end position="207"/>
    </location>
</feature>
<dbReference type="AlphaFoldDB" id="A0A8C4PYD8"/>
<evidence type="ECO:0000313" key="20">
    <source>
        <dbReference type="Ensembl" id="ENSEBUP00000004754.1"/>
    </source>
</evidence>
<feature type="disulfide bond" evidence="14">
    <location>
        <begin position="486"/>
        <end position="495"/>
    </location>
</feature>
<keyword evidence="21" id="KW-1185">Reference proteome</keyword>
<dbReference type="FunFam" id="2.10.25.140:FF:000001">
    <property type="entry name" value="Delta-like protein"/>
    <property type="match status" value="1"/>
</dbReference>
<dbReference type="SUPFAM" id="SSF57184">
    <property type="entry name" value="Growth factor receptor domain"/>
    <property type="match status" value="1"/>
</dbReference>
<evidence type="ECO:0000256" key="6">
    <source>
        <dbReference type="ARBA" id="ARBA00022737"/>
    </source>
</evidence>
<evidence type="ECO:0000256" key="2">
    <source>
        <dbReference type="ARBA" id="ARBA00022473"/>
    </source>
</evidence>
<dbReference type="PROSITE" id="PS51051">
    <property type="entry name" value="DSL"/>
    <property type="match status" value="1"/>
</dbReference>
<sequence length="749" mass="82679">MNGNILIESFFYSPFPPSLTHSSPKIPSSTNPPLLFPVKVSASGVFELRLHEFINAEEEMCSSDRGCDTSSTQEPRACECRTFFRVCLKHYQTDVSPEPPCTYGAVTTPVLGTNSFRVQKSHDFSNPIQLPFNFTWPGTFSLIIEAWHANTSSASAAQATHLLSRLATQRRLAVGENWSQDVHIASRTELKYSYRVLCAEHYYGNGCTTICRPRHNLLGHYTCDNTGRRLCLPGWNGRYCDQPICLPGCEQGYCKKPGECTCRMGWDGPLCDRCRLYPGCLHATCEQPWDCNCKEGWGGLFCNLDLNYCTNHQPCVNGAICSNTGQGSYTCQCPPGFTGTDCEIEINECENGPCQHGGSCLDEVNGYLCKCPPGFYGQHCEHSAMTCADGPCFHGGQCHSGQHHTYSCVCPLGYTGLNCEKKVDRCNKYPCANGGKCLSLGIALKCHCLTGFLGPRCEFNADDCASQPCTNGGTCNDGTSTFSCSCLPGYTGSTCSQPLDLCISQQPCANAGTCMPALDGYRCRCPWGFGGKHCQLTVINYQTSQPVEVVMTKPLVSKPDRERQQGHVWLALMGSLGLLVLLLGLGAVVLVYVRLYRVQAAGWRGADSMNNCEYQREPPCRRISASQLKNNNKTAAFEGRDESRPNQWLRNLASEQGCKFGIDGDKAVLKTDSESSERQLQALPFTPQRDSVFHTIFLLPEKSDKHVLATEVSTTNDGIKCRNHVFWRLLHELELVKNKTKTHLPQNVD</sequence>
<evidence type="ECO:0000256" key="4">
    <source>
        <dbReference type="ARBA" id="ARBA00022692"/>
    </source>
</evidence>
<dbReference type="GeneTree" id="ENSGT00940000157441"/>
<evidence type="ECO:0000256" key="11">
    <source>
        <dbReference type="ARBA" id="ARBA00023136"/>
    </source>
</evidence>
<feature type="disulfide bond" evidence="14">
    <location>
        <begin position="410"/>
        <end position="419"/>
    </location>
</feature>
<feature type="disulfide bond" evidence="15">
    <location>
        <begin position="231"/>
        <end position="240"/>
    </location>
</feature>
<dbReference type="GO" id="GO:0016020">
    <property type="term" value="C:membrane"/>
    <property type="evidence" value="ECO:0007669"/>
    <property type="project" value="UniProtKB-SubCell"/>
</dbReference>
<dbReference type="SMART" id="SM00181">
    <property type="entry name" value="EGF"/>
    <property type="match status" value="8"/>
</dbReference>
<evidence type="ECO:0000256" key="17">
    <source>
        <dbReference type="SAM" id="Phobius"/>
    </source>
</evidence>
<evidence type="ECO:0000256" key="3">
    <source>
        <dbReference type="ARBA" id="ARBA00022536"/>
    </source>
</evidence>
<keyword evidence="13" id="KW-0325">Glycoprotein</keyword>
<dbReference type="GO" id="GO:0030154">
    <property type="term" value="P:cell differentiation"/>
    <property type="evidence" value="ECO:0007669"/>
    <property type="project" value="UniProtKB-KW"/>
</dbReference>
<dbReference type="Ensembl" id="ENSEBUT00000005192.1">
    <property type="protein sequence ID" value="ENSEBUP00000004754.1"/>
    <property type="gene ID" value="ENSEBUG00000003310.1"/>
</dbReference>
<evidence type="ECO:0000259" key="19">
    <source>
        <dbReference type="PROSITE" id="PS51051"/>
    </source>
</evidence>
<dbReference type="FunFam" id="2.10.25.10:FF:000012">
    <property type="entry name" value="Delta-like protein"/>
    <property type="match status" value="1"/>
</dbReference>
<dbReference type="Pfam" id="PF21700">
    <property type="entry name" value="EGF_DL_JAG"/>
    <property type="match status" value="1"/>
</dbReference>
<feature type="transmembrane region" description="Helical" evidence="17">
    <location>
        <begin position="568"/>
        <end position="593"/>
    </location>
</feature>
<dbReference type="InterPro" id="IPR001881">
    <property type="entry name" value="EGF-like_Ca-bd_dom"/>
</dbReference>
<dbReference type="PANTHER" id="PTHR24049:SF35">
    <property type="entry name" value="EGF-LIKE DOMAIN-CONTAINING PROTEIN"/>
    <property type="match status" value="1"/>
</dbReference>
<feature type="disulfide bond" evidence="14">
    <location>
        <begin position="525"/>
        <end position="534"/>
    </location>
</feature>
<keyword evidence="5 16" id="KW-0732">Signal</keyword>
<dbReference type="GO" id="GO:0007219">
    <property type="term" value="P:Notch signaling pathway"/>
    <property type="evidence" value="ECO:0007669"/>
    <property type="project" value="UniProtKB-KW"/>
</dbReference>
<feature type="disulfide bond" evidence="15">
    <location>
        <begin position="211"/>
        <end position="223"/>
    </location>
</feature>
<evidence type="ECO:0000256" key="13">
    <source>
        <dbReference type="ARBA" id="ARBA00023180"/>
    </source>
</evidence>
<dbReference type="FunFam" id="2.10.25.10:FF:000004">
    <property type="entry name" value="Neurogenic locus notch 1"/>
    <property type="match status" value="1"/>
</dbReference>
<keyword evidence="10 16" id="KW-1133">Transmembrane helix</keyword>
<dbReference type="FunFam" id="2.10.25.10:FF:000006">
    <property type="entry name" value="Versican core protein-like isoform 1"/>
    <property type="match status" value="1"/>
</dbReference>
<feature type="disulfide bond" evidence="14">
    <location>
        <begin position="448"/>
        <end position="457"/>
    </location>
</feature>
<dbReference type="CDD" id="cd00054">
    <property type="entry name" value="EGF_CA"/>
    <property type="match status" value="5"/>
</dbReference>
<keyword evidence="6 16" id="KW-0677">Repeat</keyword>
<evidence type="ECO:0000256" key="1">
    <source>
        <dbReference type="ARBA" id="ARBA00004479"/>
    </source>
</evidence>
<feature type="domain" description="EGF-like" evidence="18">
    <location>
        <begin position="305"/>
        <end position="343"/>
    </location>
</feature>
<feature type="domain" description="DSL" evidence="19">
    <location>
        <begin position="196"/>
        <end position="240"/>
    </location>
</feature>
<feature type="domain" description="EGF-like" evidence="18">
    <location>
        <begin position="383"/>
        <end position="420"/>
    </location>
</feature>
<dbReference type="Pfam" id="PF01414">
    <property type="entry name" value="DSL"/>
    <property type="match status" value="1"/>
</dbReference>
<keyword evidence="4 16" id="KW-0812">Transmembrane</keyword>
<dbReference type="SUPFAM" id="SSF57196">
    <property type="entry name" value="EGF/Laminin"/>
    <property type="match status" value="4"/>
</dbReference>
<dbReference type="InterPro" id="IPR001774">
    <property type="entry name" value="DSL"/>
</dbReference>
<organism evidence="20 21">
    <name type="scientific">Eptatretus burgeri</name>
    <name type="common">Inshore hagfish</name>
    <dbReference type="NCBI Taxonomy" id="7764"/>
    <lineage>
        <taxon>Eukaryota</taxon>
        <taxon>Metazoa</taxon>
        <taxon>Chordata</taxon>
        <taxon>Craniata</taxon>
        <taxon>Vertebrata</taxon>
        <taxon>Cyclostomata</taxon>
        <taxon>Myxini</taxon>
        <taxon>Myxiniformes</taxon>
        <taxon>Myxinidae</taxon>
        <taxon>Eptatretinae</taxon>
        <taxon>Eptatretus</taxon>
    </lineage>
</organism>
<feature type="disulfide bond" evidence="14">
    <location>
        <begin position="371"/>
        <end position="380"/>
    </location>
</feature>
<comment type="function">
    <text evidence="16">Putative Notch ligand involved in the mediation of Notch signaling.</text>
</comment>
<dbReference type="FunFam" id="2.10.25.10:FF:000064">
    <property type="entry name" value="Delta-like protein"/>
    <property type="match status" value="1"/>
</dbReference>
<dbReference type="GO" id="GO:0005509">
    <property type="term" value="F:calcium ion binding"/>
    <property type="evidence" value="ECO:0007669"/>
    <property type="project" value="InterPro"/>
</dbReference>
<feature type="domain" description="EGF-like" evidence="18">
    <location>
        <begin position="345"/>
        <end position="381"/>
    </location>
</feature>
<dbReference type="PROSITE" id="PS00010">
    <property type="entry name" value="ASX_HYDROXYL"/>
    <property type="match status" value="2"/>
</dbReference>
<dbReference type="Gene3D" id="2.60.40.3510">
    <property type="match status" value="1"/>
</dbReference>
<keyword evidence="12 14" id="KW-1015">Disulfide bond</keyword>
<keyword evidence="7" id="KW-0221">Differentiation</keyword>
<dbReference type="Gene3D" id="2.10.25.10">
    <property type="entry name" value="Laminin"/>
    <property type="match status" value="7"/>
</dbReference>
<reference evidence="20" key="2">
    <citation type="submission" date="2025-09" db="UniProtKB">
        <authorList>
            <consortium name="Ensembl"/>
        </authorList>
    </citation>
    <scope>IDENTIFICATION</scope>
</reference>
<dbReference type="SMART" id="SM00179">
    <property type="entry name" value="EGF_CA"/>
    <property type="match status" value="6"/>
</dbReference>
<evidence type="ECO:0000256" key="16">
    <source>
        <dbReference type="RuleBase" id="RU280815"/>
    </source>
</evidence>
<dbReference type="Gene3D" id="2.10.25.140">
    <property type="match status" value="1"/>
</dbReference>
<feature type="domain" description="EGF-like" evidence="18">
    <location>
        <begin position="422"/>
        <end position="458"/>
    </location>
</feature>
<dbReference type="PROSITE" id="PS00022">
    <property type="entry name" value="EGF_1"/>
    <property type="match status" value="8"/>
</dbReference>
<dbReference type="PROSITE" id="PS01186">
    <property type="entry name" value="EGF_2"/>
    <property type="match status" value="7"/>
</dbReference>
<feature type="domain" description="EGF-like" evidence="18">
    <location>
        <begin position="460"/>
        <end position="496"/>
    </location>
</feature>
<dbReference type="FunFam" id="2.10.25.10:FF:000368">
    <property type="entry name" value="Delta-like 3 (Drosophila), isoform CRA_b"/>
    <property type="match status" value="1"/>
</dbReference>
<dbReference type="InterPro" id="IPR000742">
    <property type="entry name" value="EGF"/>
</dbReference>
<dbReference type="PROSITE" id="PS50026">
    <property type="entry name" value="EGF_3"/>
    <property type="match status" value="6"/>
</dbReference>
<dbReference type="InterPro" id="IPR000152">
    <property type="entry name" value="EGF-type_Asp/Asn_hydroxyl_site"/>
</dbReference>
<dbReference type="PRINTS" id="PR00010">
    <property type="entry name" value="EGFBLOOD"/>
</dbReference>
<keyword evidence="2 16" id="KW-0217">Developmental protein</keyword>
<dbReference type="PANTHER" id="PTHR24049">
    <property type="entry name" value="CRUMBS FAMILY MEMBER"/>
    <property type="match status" value="1"/>
</dbReference>
<evidence type="ECO:0000256" key="10">
    <source>
        <dbReference type="ARBA" id="ARBA00022989"/>
    </source>
</evidence>
<evidence type="ECO:0000256" key="8">
    <source>
        <dbReference type="ARBA" id="ARBA00022843"/>
    </source>
</evidence>
<name>A0A8C4PYD8_EPTBU</name>
<accession>A0A8C4PYD8</accession>
<keyword evidence="11 16" id="KW-0472">Membrane</keyword>
<dbReference type="InterPro" id="IPR011651">
    <property type="entry name" value="Notch_ligand_N"/>
</dbReference>
<evidence type="ECO:0000256" key="7">
    <source>
        <dbReference type="ARBA" id="ARBA00022782"/>
    </source>
</evidence>
<dbReference type="InterPro" id="IPR051022">
    <property type="entry name" value="Notch_Cell-Fate_Det"/>
</dbReference>
<dbReference type="InterPro" id="IPR018097">
    <property type="entry name" value="EGF_Ca-bd_CS"/>
</dbReference>
<evidence type="ECO:0000259" key="18">
    <source>
        <dbReference type="PROSITE" id="PS50026"/>
    </source>
</evidence>
<dbReference type="InterPro" id="IPR013032">
    <property type="entry name" value="EGF-like_CS"/>
</dbReference>
<evidence type="ECO:0000256" key="12">
    <source>
        <dbReference type="ARBA" id="ARBA00023157"/>
    </source>
</evidence>
<dbReference type="Pfam" id="PF12661">
    <property type="entry name" value="hEGF"/>
    <property type="match status" value="1"/>
</dbReference>
<evidence type="ECO:0000313" key="21">
    <source>
        <dbReference type="Proteomes" id="UP000694388"/>
    </source>
</evidence>
<feature type="domain" description="EGF-like" evidence="18">
    <location>
        <begin position="498"/>
        <end position="535"/>
    </location>
</feature>